<dbReference type="PROSITE" id="PS50985">
    <property type="entry name" value="GRAS"/>
    <property type="match status" value="1"/>
</dbReference>
<protein>
    <recommendedName>
        <fullName evidence="9">DELLA protein</fullName>
    </recommendedName>
</protein>
<dbReference type="PANTHER" id="PTHR31636">
    <property type="entry name" value="OSJNBA0084A10.13 PROTEIN-RELATED"/>
    <property type="match status" value="1"/>
</dbReference>
<dbReference type="AlphaFoldDB" id="A0A9Q0FNJ2"/>
<keyword evidence="3" id="KW-0804">Transcription</keyword>
<keyword evidence="2" id="KW-0805">Transcription regulation</keyword>
<comment type="similarity">
    <text evidence="5">Belongs to the GRAS family.</text>
</comment>
<evidence type="ECO:0000256" key="5">
    <source>
        <dbReference type="PROSITE-ProRule" id="PRU01191"/>
    </source>
</evidence>
<evidence type="ECO:0000256" key="3">
    <source>
        <dbReference type="ARBA" id="ARBA00023163"/>
    </source>
</evidence>
<comment type="subcellular location">
    <subcellularLocation>
        <location evidence="1">Nucleus</location>
    </subcellularLocation>
</comment>
<feature type="region of interest" description="Disordered" evidence="6">
    <location>
        <begin position="27"/>
        <end position="57"/>
    </location>
</feature>
<evidence type="ECO:0000256" key="1">
    <source>
        <dbReference type="ARBA" id="ARBA00004123"/>
    </source>
</evidence>
<feature type="short sequence motif" description="VHIID" evidence="5">
    <location>
        <begin position="313"/>
        <end position="317"/>
    </location>
</feature>
<dbReference type="Pfam" id="PF03514">
    <property type="entry name" value="GRAS"/>
    <property type="match status" value="1"/>
</dbReference>
<gene>
    <name evidence="7" type="ORF">Tsubulata_022427</name>
</gene>
<keyword evidence="8" id="KW-1185">Reference proteome</keyword>
<evidence type="ECO:0008006" key="9">
    <source>
        <dbReference type="Google" id="ProtNLM"/>
    </source>
</evidence>
<dbReference type="EMBL" id="JAKUCV010004852">
    <property type="protein sequence ID" value="KAJ4833825.1"/>
    <property type="molecule type" value="Genomic_DNA"/>
</dbReference>
<proteinExistence type="inferred from homology"/>
<name>A0A9Q0FNJ2_9ROSI</name>
<dbReference type="GO" id="GO:0005634">
    <property type="term" value="C:nucleus"/>
    <property type="evidence" value="ECO:0007669"/>
    <property type="project" value="UniProtKB-SubCell"/>
</dbReference>
<evidence type="ECO:0000313" key="7">
    <source>
        <dbReference type="EMBL" id="KAJ4833825.1"/>
    </source>
</evidence>
<evidence type="ECO:0000256" key="4">
    <source>
        <dbReference type="ARBA" id="ARBA00023242"/>
    </source>
</evidence>
<dbReference type="Proteomes" id="UP001141552">
    <property type="component" value="Unassembled WGS sequence"/>
</dbReference>
<reference evidence="7" key="2">
    <citation type="journal article" date="2023" name="Plants (Basel)">
        <title>Annotation of the Turnera subulata (Passifloraceae) Draft Genome Reveals the S-Locus Evolved after the Divergence of Turneroideae from Passifloroideae in a Stepwise Manner.</title>
        <authorList>
            <person name="Henning P.M."/>
            <person name="Roalson E.H."/>
            <person name="Mir W."/>
            <person name="McCubbin A.G."/>
            <person name="Shore J.S."/>
        </authorList>
    </citation>
    <scope>NUCLEOTIDE SEQUENCE</scope>
    <source>
        <strain evidence="7">F60SS</strain>
    </source>
</reference>
<dbReference type="OrthoDB" id="770224at2759"/>
<organism evidence="7 8">
    <name type="scientific">Turnera subulata</name>
    <dbReference type="NCBI Taxonomy" id="218843"/>
    <lineage>
        <taxon>Eukaryota</taxon>
        <taxon>Viridiplantae</taxon>
        <taxon>Streptophyta</taxon>
        <taxon>Embryophyta</taxon>
        <taxon>Tracheophyta</taxon>
        <taxon>Spermatophyta</taxon>
        <taxon>Magnoliopsida</taxon>
        <taxon>eudicotyledons</taxon>
        <taxon>Gunneridae</taxon>
        <taxon>Pentapetalae</taxon>
        <taxon>rosids</taxon>
        <taxon>fabids</taxon>
        <taxon>Malpighiales</taxon>
        <taxon>Passifloraceae</taxon>
        <taxon>Turnera</taxon>
    </lineage>
</organism>
<dbReference type="InterPro" id="IPR005202">
    <property type="entry name" value="TF_GRAS"/>
</dbReference>
<feature type="region of interest" description="SAW" evidence="5">
    <location>
        <begin position="494"/>
        <end position="570"/>
    </location>
</feature>
<keyword evidence="4" id="KW-0539">Nucleus</keyword>
<feature type="region of interest" description="Leucine repeat II (LRII)" evidence="5">
    <location>
        <begin position="358"/>
        <end position="390"/>
    </location>
</feature>
<evidence type="ECO:0000256" key="6">
    <source>
        <dbReference type="SAM" id="MobiDB-lite"/>
    </source>
</evidence>
<evidence type="ECO:0000313" key="8">
    <source>
        <dbReference type="Proteomes" id="UP001141552"/>
    </source>
</evidence>
<sequence length="572" mass="64531">MYAIKNFEKPNSKFLFQSVMENDKFTSADVNIGGTGDKPSSVYKSSDSMGEEKTGKETPIYWTDEDWGQSWNDSSMSPPFQTCLQEIAKFGKTGNENQDILQPEKEDQYPYSFASLKLLSKYGDGVKRFSNENLIEPSRNEPCEEVEKKEMSTEEILRIAGARFIQSSSQMVDVDFVLDNSFDLFFTSLSDEEVRDVELAELLLASAEKVGSGLYDSASRLLNLCSYLSSNTGNPVQRLVYYLSEALRCRIEGDAGKVTSKDLEKERSKKIYEAMMAPTLCNLIFHQVVPFCQISHFAGIQAIVENVAEAKKIHIIDFHIRSGQQWTILMQALVCRYEPVELLKITAVGTTAKHLIEDTGKRLMSFAQIMNLPLSFKIVMVPDLLMDLKEHSFELDAEETVAIFSEYLLPSLISRPNGLDSLMRVIRNLNPCIMVMTEVEANHNSPVFVNRFIEAFFFLGSYFDCLDACMKRDDPNRIAAEAIFFGEGMKSVLATDGEERTMRNVKIDVWRSYFARFGMVEAELSTASLYHADLVAKKFSCGTSCTLDMDGKALVIGWKGTPIHSLSVWKFT</sequence>
<comment type="caution">
    <text evidence="5">Lacks conserved residue(s) required for the propagation of feature annotation.</text>
</comment>
<feature type="region of interest" description="PFYRE" evidence="5">
    <location>
        <begin position="400"/>
        <end position="491"/>
    </location>
</feature>
<comment type="caution">
    <text evidence="7">The sequence shown here is derived from an EMBL/GenBank/DDBJ whole genome shotgun (WGS) entry which is preliminary data.</text>
</comment>
<reference evidence="7" key="1">
    <citation type="submission" date="2022-02" db="EMBL/GenBank/DDBJ databases">
        <authorList>
            <person name="Henning P.M."/>
            <person name="McCubbin A.G."/>
            <person name="Shore J.S."/>
        </authorList>
    </citation>
    <scope>NUCLEOTIDE SEQUENCE</scope>
    <source>
        <strain evidence="7">F60SS</strain>
        <tissue evidence="7">Leaves</tissue>
    </source>
</reference>
<accession>A0A9Q0FNJ2</accession>
<evidence type="ECO:0000256" key="2">
    <source>
        <dbReference type="ARBA" id="ARBA00023015"/>
    </source>
</evidence>